<sequence length="583" mass="67246">MIHAVRCNHASFKTVEFRPGFNVVLADRTEDSGRRDSRNGLGKSTLIEIIHFCLGGTIPTAKGLGSRTLRGWAFSLELTLANQIITVTRNTDDRSQVVIHGDTANWPIQPREQEDQKVLSLEDWKTVLGNLTFGLTSDNEAKKYKPTFRGLISYFIRRGRDAFSTPFEHHPKQPGWDKQVNNAFLLGLAWEEARDLQLLKDKQKLIADIKKLKKDTEPGVAIAIFGSLGELEALKVQVEAQLRERKETLNNFRVASQYHELEATANRLTSQIHEVTNKKIIENKLLEFYQSSLDSEDEPRPDQVVRIYENAGVELPGLVIRRLEEVELFHRRLIENRREFLVSEIQRIRKQISSRESFIREKTNERAELLEVLKTHGALEEYTMLQEIYLDDVANLNEINKRIEELKQFEEQKSTLKIEKEQLLQRARRDYGERNEQAERAINLFSINSRFLYDVPGTLVIDVGSNGFSFRVEIRRDGSEGIDKMKIFCYDLMLAQLWSERDPSPRILIHDSTIFDGVDERQVALALQLADIESRRLGFQYICTLNSDMVPRSEFPLDFNFDSFVRLKLTDESEEGGLLGISF</sequence>
<dbReference type="GO" id="GO:0006302">
    <property type="term" value="P:double-strand break repair"/>
    <property type="evidence" value="ECO:0007669"/>
    <property type="project" value="InterPro"/>
</dbReference>
<keyword evidence="5" id="KW-1185">Reference proteome</keyword>
<dbReference type="InterPro" id="IPR046919">
    <property type="entry name" value="ABC-3C_CTD10"/>
</dbReference>
<feature type="coiled-coil region" evidence="1">
    <location>
        <begin position="393"/>
        <end position="426"/>
    </location>
</feature>
<dbReference type="Proteomes" id="UP000599391">
    <property type="component" value="Unassembled WGS sequence"/>
</dbReference>
<organism evidence="4 5">
    <name type="scientific">Atlanticothrix silvestris CENA357</name>
    <dbReference type="NCBI Taxonomy" id="1725252"/>
    <lineage>
        <taxon>Bacteria</taxon>
        <taxon>Bacillati</taxon>
        <taxon>Cyanobacteriota</taxon>
        <taxon>Cyanophyceae</taxon>
        <taxon>Nostocales</taxon>
        <taxon>Nodulariaceae</taxon>
        <taxon>Atlanticothrix</taxon>
        <taxon>Atlanticothrix silvestris</taxon>
    </lineage>
</organism>
<dbReference type="RefSeq" id="WP_214441322.1">
    <property type="nucleotide sequence ID" value="NZ_JAECZB010000092.1"/>
</dbReference>
<evidence type="ECO:0000313" key="4">
    <source>
        <dbReference type="EMBL" id="MBH8555097.1"/>
    </source>
</evidence>
<dbReference type="Pfam" id="PF10088">
    <property type="entry name" value="DUF2326"/>
    <property type="match status" value="1"/>
</dbReference>
<proteinExistence type="predicted"/>
<keyword evidence="1" id="KW-0175">Coiled coil</keyword>
<dbReference type="InterPro" id="IPR027417">
    <property type="entry name" value="P-loop_NTPase"/>
</dbReference>
<name>A0A8J7L7G9_9CYAN</name>
<gene>
    <name evidence="4" type="ORF">I8751_22650</name>
</gene>
<feature type="domain" description="DUF2326" evidence="2">
    <location>
        <begin position="449"/>
        <end position="583"/>
    </location>
</feature>
<protein>
    <submittedName>
        <fullName evidence="4">DUF2326 domain-containing protein</fullName>
    </submittedName>
</protein>
<evidence type="ECO:0000259" key="3">
    <source>
        <dbReference type="Pfam" id="PF20275"/>
    </source>
</evidence>
<comment type="caution">
    <text evidence="4">The sequence shown here is derived from an EMBL/GenBank/DDBJ whole genome shotgun (WGS) entry which is preliminary data.</text>
</comment>
<dbReference type="Pfam" id="PF20275">
    <property type="entry name" value="CTD10"/>
    <property type="match status" value="1"/>
</dbReference>
<dbReference type="AlphaFoldDB" id="A0A8J7L7G9"/>
<feature type="coiled-coil region" evidence="1">
    <location>
        <begin position="228"/>
        <end position="278"/>
    </location>
</feature>
<dbReference type="EMBL" id="JAECZB010000092">
    <property type="protein sequence ID" value="MBH8555097.1"/>
    <property type="molecule type" value="Genomic_DNA"/>
</dbReference>
<dbReference type="GO" id="GO:0016887">
    <property type="term" value="F:ATP hydrolysis activity"/>
    <property type="evidence" value="ECO:0007669"/>
    <property type="project" value="InterPro"/>
</dbReference>
<dbReference type="Gene3D" id="3.40.50.300">
    <property type="entry name" value="P-loop containing nucleotide triphosphate hydrolases"/>
    <property type="match status" value="1"/>
</dbReference>
<feature type="domain" description="ABC-three component systems C-terminal" evidence="3">
    <location>
        <begin position="291"/>
        <end position="387"/>
    </location>
</feature>
<dbReference type="InterPro" id="IPR018760">
    <property type="entry name" value="DUF2326"/>
</dbReference>
<evidence type="ECO:0000256" key="1">
    <source>
        <dbReference type="SAM" id="Coils"/>
    </source>
</evidence>
<evidence type="ECO:0000313" key="5">
    <source>
        <dbReference type="Proteomes" id="UP000599391"/>
    </source>
</evidence>
<reference evidence="4 5" key="1">
    <citation type="journal article" date="2021" name="Int. J. Syst. Evol. Microbiol.">
        <title>Amazonocrinis nigriterrae gen. nov., sp. nov., Atlanticothrix silvestris gen. nov., sp. nov. and Dendronalium phyllosphericum gen. nov., sp. nov., nostocacean cyanobacteria from Brazilian environments.</title>
        <authorList>
            <person name="Alvarenga D.O."/>
            <person name="Andreote A.P.D."/>
            <person name="Branco L.H.Z."/>
            <person name="Delbaje E."/>
            <person name="Cruz R.B."/>
            <person name="Varani A.M."/>
            <person name="Fiore M.F."/>
        </authorList>
    </citation>
    <scope>NUCLEOTIDE SEQUENCE [LARGE SCALE GENOMIC DNA]</scope>
    <source>
        <strain evidence="4 5">CENA357</strain>
    </source>
</reference>
<evidence type="ECO:0000259" key="2">
    <source>
        <dbReference type="Pfam" id="PF10088"/>
    </source>
</evidence>
<accession>A0A8J7L7G9</accession>